<evidence type="ECO:0000313" key="3">
    <source>
        <dbReference type="Proteomes" id="UP001652740"/>
    </source>
</evidence>
<evidence type="ECO:0000256" key="2">
    <source>
        <dbReference type="SAM" id="Phobius"/>
    </source>
</evidence>
<evidence type="ECO:0000313" key="5">
    <source>
        <dbReference type="RefSeq" id="XP_031769393.2"/>
    </source>
</evidence>
<feature type="compositionally biased region" description="Low complexity" evidence="1">
    <location>
        <begin position="361"/>
        <end position="372"/>
    </location>
</feature>
<sequence>MTILIYDQCELEERSSKSLKAWKAWHLILYTCAAVFGILNYVFLQNTMQLVDHNCVIYPRLLEFHMVPRHNITVIKDDPSNNTTNVPAAEETTMEPTKIIAQTTETVRDNVTDAKTITKREAQYTETTDEFETSVEVDNITVIIGRVERDPDDPSVTRFSLNFLKKPFRVMKSKRNRSHHLVLDTSRSLFGRETECEFVEYMPILSTVFAAVWVTMFTMCPGGGRVRTGLPQPWRILTPALLFALVLVGLTGHSFTSTNGGLHAFCAAFHNMTNSTACSPVNEFLDASWNATWSFGGRVAATRAASAGVWASWACAAALLLARCLAAPDFAVKHSGVHLVKDPQQKVTPFLRKSTRRSNRSSRSNQPSPSKQDNASLRSEPTVTTELATVSMEPGQDSAPTSLLVTPVKKERNSEMIEMAYTPHERYE</sequence>
<feature type="region of interest" description="Disordered" evidence="1">
    <location>
        <begin position="344"/>
        <end position="428"/>
    </location>
</feature>
<dbReference type="GeneID" id="113519751"/>
<keyword evidence="3" id="KW-1185">Reference proteome</keyword>
<keyword evidence="2" id="KW-0812">Transmembrane</keyword>
<feature type="transmembrane region" description="Helical" evidence="2">
    <location>
        <begin position="24"/>
        <end position="44"/>
    </location>
</feature>
<keyword evidence="2" id="KW-1133">Transmembrane helix</keyword>
<gene>
    <name evidence="4 5" type="primary">LOC113519751</name>
</gene>
<feature type="compositionally biased region" description="Polar residues" evidence="1">
    <location>
        <begin position="373"/>
        <end position="388"/>
    </location>
</feature>
<keyword evidence="2" id="KW-0472">Membrane</keyword>
<feature type="transmembrane region" description="Helical" evidence="2">
    <location>
        <begin position="201"/>
        <end position="224"/>
    </location>
</feature>
<name>A0A6J3C7D4_GALME</name>
<evidence type="ECO:0000313" key="4">
    <source>
        <dbReference type="RefSeq" id="XP_031769390.2"/>
    </source>
</evidence>
<proteinExistence type="predicted"/>
<accession>A0A6J3C7D4</accession>
<protein>
    <submittedName>
        <fullName evidence="4 5">Uncharacterized protein LOC113519751 isoform X1</fullName>
    </submittedName>
</protein>
<dbReference type="AlphaFoldDB" id="A0A6J3C7D4"/>
<feature type="transmembrane region" description="Helical" evidence="2">
    <location>
        <begin position="236"/>
        <end position="255"/>
    </location>
</feature>
<dbReference type="RefSeq" id="XP_031769393.2">
    <property type="nucleotide sequence ID" value="XM_031913533.2"/>
</dbReference>
<evidence type="ECO:0000256" key="1">
    <source>
        <dbReference type="SAM" id="MobiDB-lite"/>
    </source>
</evidence>
<organism evidence="3 5">
    <name type="scientific">Galleria mellonella</name>
    <name type="common">Greater wax moth</name>
    <dbReference type="NCBI Taxonomy" id="7137"/>
    <lineage>
        <taxon>Eukaryota</taxon>
        <taxon>Metazoa</taxon>
        <taxon>Ecdysozoa</taxon>
        <taxon>Arthropoda</taxon>
        <taxon>Hexapoda</taxon>
        <taxon>Insecta</taxon>
        <taxon>Pterygota</taxon>
        <taxon>Neoptera</taxon>
        <taxon>Endopterygota</taxon>
        <taxon>Lepidoptera</taxon>
        <taxon>Glossata</taxon>
        <taxon>Ditrysia</taxon>
        <taxon>Pyraloidea</taxon>
        <taxon>Pyralidae</taxon>
        <taxon>Galleriinae</taxon>
        <taxon>Galleria</taxon>
    </lineage>
</organism>
<dbReference type="RefSeq" id="XP_031769390.2">
    <property type="nucleotide sequence ID" value="XM_031913530.2"/>
</dbReference>
<reference evidence="4 5" key="1">
    <citation type="submission" date="2025-05" db="UniProtKB">
        <authorList>
            <consortium name="RefSeq"/>
        </authorList>
    </citation>
    <scope>IDENTIFICATION</scope>
    <source>
        <tissue evidence="4 5">Whole larvae</tissue>
    </source>
</reference>
<dbReference type="Proteomes" id="UP001652740">
    <property type="component" value="Unplaced"/>
</dbReference>